<name>N8WC56_9GAMM</name>
<accession>N8WC56</accession>
<dbReference type="STRING" id="1144672.F966_02362"/>
<proteinExistence type="predicted"/>
<evidence type="ECO:0000313" key="2">
    <source>
        <dbReference type="Proteomes" id="UP000013209"/>
    </source>
</evidence>
<dbReference type="HOGENOM" id="CLU_1399826_0_0_6"/>
<evidence type="ECO:0000313" key="1">
    <source>
        <dbReference type="EMBL" id="ENV09702.1"/>
    </source>
</evidence>
<reference evidence="1 2" key="1">
    <citation type="submission" date="2013-02" db="EMBL/GenBank/DDBJ databases">
        <title>The Genome Sequence of Acinetobacter sp. CIP 56.2.</title>
        <authorList>
            <consortium name="The Broad Institute Genome Sequencing Platform"/>
            <consortium name="The Broad Institute Genome Sequencing Center for Infectious Disease"/>
            <person name="Cerqueira G."/>
            <person name="Feldgarden M."/>
            <person name="Courvalin P."/>
            <person name="Perichon B."/>
            <person name="Grillot-Courvalin C."/>
            <person name="Clermont D."/>
            <person name="Rocha E."/>
            <person name="Yoon E.-J."/>
            <person name="Nemec A."/>
            <person name="Walker B."/>
            <person name="Young S.K."/>
            <person name="Zeng Q."/>
            <person name="Gargeya S."/>
            <person name="Fitzgerald M."/>
            <person name="Haas B."/>
            <person name="Abouelleil A."/>
            <person name="Alvarado L."/>
            <person name="Arachchi H.M."/>
            <person name="Berlin A.M."/>
            <person name="Chapman S.B."/>
            <person name="Dewar J."/>
            <person name="Goldberg J."/>
            <person name="Griggs A."/>
            <person name="Gujja S."/>
            <person name="Hansen M."/>
            <person name="Howarth C."/>
            <person name="Imamovic A."/>
            <person name="Larimer J."/>
            <person name="McCowan C."/>
            <person name="Murphy C."/>
            <person name="Neiman D."/>
            <person name="Pearson M."/>
            <person name="Priest M."/>
            <person name="Roberts A."/>
            <person name="Saif S."/>
            <person name="Shea T."/>
            <person name="Sisk P."/>
            <person name="Sykes S."/>
            <person name="Wortman J."/>
            <person name="Nusbaum C."/>
            <person name="Birren B."/>
        </authorList>
    </citation>
    <scope>NUCLEOTIDE SEQUENCE [LARGE SCALE GENOMIC DNA]</scope>
    <source>
        <strain evidence="1 2">CIP 56.2</strain>
    </source>
</reference>
<dbReference type="Proteomes" id="UP000013209">
    <property type="component" value="Unassembled WGS sequence"/>
</dbReference>
<protein>
    <submittedName>
        <fullName evidence="1">Uncharacterized protein</fullName>
    </submittedName>
</protein>
<dbReference type="eggNOG" id="ENOG50329UZ">
    <property type="taxonomic scope" value="Bacteria"/>
</dbReference>
<comment type="caution">
    <text evidence="1">The sequence shown here is derived from an EMBL/GenBank/DDBJ whole genome shotgun (WGS) entry which is preliminary data.</text>
</comment>
<dbReference type="EMBL" id="APPH01000009">
    <property type="protein sequence ID" value="ENV09702.1"/>
    <property type="molecule type" value="Genomic_DNA"/>
</dbReference>
<dbReference type="AlphaFoldDB" id="N8WC56"/>
<dbReference type="RefSeq" id="WP_004805359.1">
    <property type="nucleotide sequence ID" value="NZ_KB849440.1"/>
</dbReference>
<sequence length="211" mass="25118">MLKFYFDTVPDFIDIPDNFRSNSGVIIIGEKGDLFNFFDLEINKYFLEENFLVNYSVKINDFDFLEKILDFKGAFGQNKYLNYNKSKFYSEKFYIDNSLYYYDVSKYKDFFDENLNLFRSGFSGFCFFSDKLVGDKVKYVFPLDFVNNYYGNIYLNFPENFLDNCNLVKRVDEFLIKKEYLNGTGKVLGIDFYAKYLMVDRNEVLVVKSLS</sequence>
<gene>
    <name evidence="1" type="ORF">F966_02362</name>
</gene>
<dbReference type="PATRIC" id="fig|1144672.3.peg.2258"/>
<organism evidence="1 2">
    <name type="scientific">Acinetobacter higginsii</name>
    <dbReference type="NCBI Taxonomy" id="70347"/>
    <lineage>
        <taxon>Bacteria</taxon>
        <taxon>Pseudomonadati</taxon>
        <taxon>Pseudomonadota</taxon>
        <taxon>Gammaproteobacteria</taxon>
        <taxon>Moraxellales</taxon>
        <taxon>Moraxellaceae</taxon>
        <taxon>Acinetobacter</taxon>
    </lineage>
</organism>